<gene>
    <name evidence="2" type="ORF">OB919_11995</name>
</gene>
<dbReference type="InterPro" id="IPR058361">
    <property type="entry name" value="DUF8048"/>
</dbReference>
<organism evidence="2 3">
    <name type="scientific">Natronosalvus hydrolyticus</name>
    <dbReference type="NCBI Taxonomy" id="2979988"/>
    <lineage>
        <taxon>Archaea</taxon>
        <taxon>Methanobacteriati</taxon>
        <taxon>Methanobacteriota</taxon>
        <taxon>Stenosarchaea group</taxon>
        <taxon>Halobacteria</taxon>
        <taxon>Halobacteriales</taxon>
        <taxon>Natrialbaceae</taxon>
        <taxon>Natronosalvus</taxon>
    </lineage>
</organism>
<accession>A0AAP2Z8J5</accession>
<sequence length="121" mass="13649">MSEDPIDGQVLLLTGAKASIAPAQLPPLIETVQETLATDLETLAARYECIYETDDRAVFLVEDGYWEDLGAALGLERREWDAVRRAHTEQFTRFGRRCDRLAEFEAALEIRDPVVVARPDE</sequence>
<name>A0AAP2Z8J5_9EURY</name>
<dbReference type="RefSeq" id="WP_342809023.1">
    <property type="nucleotide sequence ID" value="NZ_JAOPJZ010000009.1"/>
</dbReference>
<evidence type="ECO:0000259" key="1">
    <source>
        <dbReference type="Pfam" id="PF26222"/>
    </source>
</evidence>
<protein>
    <recommendedName>
        <fullName evidence="1">DUF8048 domain-containing protein</fullName>
    </recommendedName>
</protein>
<keyword evidence="3" id="KW-1185">Reference proteome</keyword>
<feature type="domain" description="DUF8048" evidence="1">
    <location>
        <begin position="4"/>
        <end position="118"/>
    </location>
</feature>
<dbReference type="Pfam" id="PF26222">
    <property type="entry name" value="DUF8048"/>
    <property type="match status" value="1"/>
</dbReference>
<proteinExistence type="predicted"/>
<evidence type="ECO:0000313" key="3">
    <source>
        <dbReference type="Proteomes" id="UP001321047"/>
    </source>
</evidence>
<dbReference type="Proteomes" id="UP001321047">
    <property type="component" value="Unassembled WGS sequence"/>
</dbReference>
<dbReference type="AlphaFoldDB" id="A0AAP2Z8J5"/>
<dbReference type="EMBL" id="JAOPJZ010000009">
    <property type="protein sequence ID" value="MCU4752687.1"/>
    <property type="molecule type" value="Genomic_DNA"/>
</dbReference>
<evidence type="ECO:0000313" key="2">
    <source>
        <dbReference type="EMBL" id="MCU4752687.1"/>
    </source>
</evidence>
<reference evidence="2 3" key="1">
    <citation type="submission" date="2022-09" db="EMBL/GenBank/DDBJ databases">
        <title>Enrichment on poylsaccharides allowed isolation of novel metabolic and taxonomic groups of Haloarchaea.</title>
        <authorList>
            <person name="Sorokin D.Y."/>
            <person name="Elcheninov A.G."/>
            <person name="Khizhniak T.V."/>
            <person name="Kolganova T.V."/>
            <person name="Kublanov I.V."/>
        </authorList>
    </citation>
    <scope>NUCLEOTIDE SEQUENCE [LARGE SCALE GENOMIC DNA]</scope>
    <source>
        <strain evidence="2 3">AArc-curdl1</strain>
    </source>
</reference>
<comment type="caution">
    <text evidence="2">The sequence shown here is derived from an EMBL/GenBank/DDBJ whole genome shotgun (WGS) entry which is preliminary data.</text>
</comment>